<dbReference type="PANTHER" id="PTHR34220:SF7">
    <property type="entry name" value="SENSOR HISTIDINE KINASE YPDA"/>
    <property type="match status" value="1"/>
</dbReference>
<dbReference type="PANTHER" id="PTHR34220">
    <property type="entry name" value="SENSOR HISTIDINE KINASE YPDA"/>
    <property type="match status" value="1"/>
</dbReference>
<sequence>MKSSIQNYVMKRLLITFIPVSIIIVYLLLVLKWQNDEYTDIVKNLSIATEFNFKFKENIDHKMYRVVIGADTIENQNPYEDLEYAKKIFERLLDSSNSKVETNRPRGLIILVNILKDQIDNIAKSDIYKDYNKNMGSLEYDIRITTELIEDTVNDYIYEETKELNVVSIRLRKQMTVIFTLSIVSIVCILYFTVYMYKRVSRHIADPIKKLCNYTKRSENDLLKNNLESQILEIDELSKNFNDKIIRIKELIENIKTEQKNKKNAELWLLQSQINPHFLYNTLDTVVWMAEAGDSKKVVDMITTLSSFLRIGLNNGRRFIQIREEVKHIESYLKIQKFRYEDILEYDIEIEDSLYDMKILKLLLQPIVENALYHGIKYKRGGGNICISGYKKDNTIVLKVTDNGIGMNDVKLKSIKDMLENISVFENIAMKDTLKTKYPDKGFGLCNVAERIKLYYGNEYGLTIESKENAGTTVTIVLPVE</sequence>
<dbReference type="SUPFAM" id="SSF55874">
    <property type="entry name" value="ATPase domain of HSP90 chaperone/DNA topoisomerase II/histidine kinase"/>
    <property type="match status" value="1"/>
</dbReference>
<dbReference type="GO" id="GO:0000155">
    <property type="term" value="F:phosphorelay sensor kinase activity"/>
    <property type="evidence" value="ECO:0007669"/>
    <property type="project" value="InterPro"/>
</dbReference>
<keyword evidence="3 8" id="KW-0418">Kinase</keyword>
<dbReference type="HOGENOM" id="CLU_020473_5_0_9"/>
<feature type="coiled-coil region" evidence="5">
    <location>
        <begin position="220"/>
        <end position="254"/>
    </location>
</feature>
<keyword evidence="5" id="KW-0175">Coiled coil</keyword>
<feature type="transmembrane region" description="Helical" evidence="6">
    <location>
        <begin position="12"/>
        <end position="31"/>
    </location>
</feature>
<dbReference type="RefSeq" id="WP_008751254.1">
    <property type="nucleotide sequence ID" value="NZ_GL622296.1"/>
</dbReference>
<feature type="transmembrane region" description="Helical" evidence="6">
    <location>
        <begin position="177"/>
        <end position="197"/>
    </location>
</feature>
<dbReference type="Pfam" id="PF06580">
    <property type="entry name" value="His_kinase"/>
    <property type="match status" value="1"/>
</dbReference>
<dbReference type="EMBL" id="AEPW01000057">
    <property type="protein sequence ID" value="EFU76650.1"/>
    <property type="molecule type" value="Genomic_DNA"/>
</dbReference>
<name>E6LNF3_9FIRM</name>
<dbReference type="GO" id="GO:0016020">
    <property type="term" value="C:membrane"/>
    <property type="evidence" value="ECO:0007669"/>
    <property type="project" value="InterPro"/>
</dbReference>
<evidence type="ECO:0000256" key="1">
    <source>
        <dbReference type="ARBA" id="ARBA00000085"/>
    </source>
</evidence>
<dbReference type="Pfam" id="PF02518">
    <property type="entry name" value="HATPase_c"/>
    <property type="match status" value="1"/>
</dbReference>
<dbReference type="InterPro" id="IPR005467">
    <property type="entry name" value="His_kinase_dom"/>
</dbReference>
<dbReference type="eggNOG" id="COG2972">
    <property type="taxonomic scope" value="Bacteria"/>
</dbReference>
<keyword evidence="6" id="KW-0812">Transmembrane</keyword>
<dbReference type="EC" id="2.7.13.3" evidence="2"/>
<comment type="caution">
    <text evidence="8">The sequence shown here is derived from an EMBL/GenBank/DDBJ whole genome shotgun (WGS) entry which is preliminary data.</text>
</comment>
<evidence type="ECO:0000256" key="6">
    <source>
        <dbReference type="SAM" id="Phobius"/>
    </source>
</evidence>
<dbReference type="Proteomes" id="UP000003434">
    <property type="component" value="Unassembled WGS sequence"/>
</dbReference>
<accession>E6LNF3</accession>
<keyword evidence="6" id="KW-0472">Membrane</keyword>
<evidence type="ECO:0000313" key="8">
    <source>
        <dbReference type="EMBL" id="EFU76650.1"/>
    </source>
</evidence>
<evidence type="ECO:0000256" key="4">
    <source>
        <dbReference type="ARBA" id="ARBA00023012"/>
    </source>
</evidence>
<gene>
    <name evidence="8" type="ORF">HMPREF0381_1488</name>
</gene>
<protein>
    <recommendedName>
        <fullName evidence="2">histidine kinase</fullName>
        <ecNumber evidence="2">2.7.13.3</ecNumber>
    </recommendedName>
</protein>
<dbReference type="Gene3D" id="6.10.340.10">
    <property type="match status" value="1"/>
</dbReference>
<evidence type="ECO:0000259" key="7">
    <source>
        <dbReference type="PROSITE" id="PS50109"/>
    </source>
</evidence>
<keyword evidence="6" id="KW-1133">Transmembrane helix</keyword>
<dbReference type="SMART" id="SM00387">
    <property type="entry name" value="HATPase_c"/>
    <property type="match status" value="1"/>
</dbReference>
<dbReference type="InterPro" id="IPR004358">
    <property type="entry name" value="Sig_transdc_His_kin-like_C"/>
</dbReference>
<evidence type="ECO:0000313" key="9">
    <source>
        <dbReference type="Proteomes" id="UP000003434"/>
    </source>
</evidence>
<evidence type="ECO:0000256" key="3">
    <source>
        <dbReference type="ARBA" id="ARBA00022777"/>
    </source>
</evidence>
<dbReference type="InterPro" id="IPR003594">
    <property type="entry name" value="HATPase_dom"/>
</dbReference>
<dbReference type="AlphaFoldDB" id="E6LNF3"/>
<organism evidence="8 9">
    <name type="scientific">Lachnoanaerobaculum saburreum DSM 3986</name>
    <dbReference type="NCBI Taxonomy" id="887325"/>
    <lineage>
        <taxon>Bacteria</taxon>
        <taxon>Bacillati</taxon>
        <taxon>Bacillota</taxon>
        <taxon>Clostridia</taxon>
        <taxon>Lachnospirales</taxon>
        <taxon>Lachnospiraceae</taxon>
        <taxon>Lachnoanaerobaculum</taxon>
    </lineage>
</organism>
<evidence type="ECO:0000256" key="2">
    <source>
        <dbReference type="ARBA" id="ARBA00012438"/>
    </source>
</evidence>
<dbReference type="PROSITE" id="PS50109">
    <property type="entry name" value="HIS_KIN"/>
    <property type="match status" value="1"/>
</dbReference>
<keyword evidence="4" id="KW-0902">Two-component regulatory system</keyword>
<dbReference type="InterPro" id="IPR050640">
    <property type="entry name" value="Bact_2-comp_sensor_kinase"/>
</dbReference>
<proteinExistence type="predicted"/>
<evidence type="ECO:0000256" key="5">
    <source>
        <dbReference type="SAM" id="Coils"/>
    </source>
</evidence>
<dbReference type="InterPro" id="IPR010559">
    <property type="entry name" value="Sig_transdc_His_kin_internal"/>
</dbReference>
<dbReference type="InterPro" id="IPR036890">
    <property type="entry name" value="HATPase_C_sf"/>
</dbReference>
<comment type="catalytic activity">
    <reaction evidence="1">
        <text>ATP + protein L-histidine = ADP + protein N-phospho-L-histidine.</text>
        <dbReference type="EC" id="2.7.13.3"/>
    </reaction>
</comment>
<dbReference type="Gene3D" id="3.30.565.10">
    <property type="entry name" value="Histidine kinase-like ATPase, C-terminal domain"/>
    <property type="match status" value="1"/>
</dbReference>
<dbReference type="PRINTS" id="PR00344">
    <property type="entry name" value="BCTRLSENSOR"/>
</dbReference>
<keyword evidence="3 8" id="KW-0808">Transferase</keyword>
<feature type="domain" description="Histidine kinase" evidence="7">
    <location>
        <begin position="364"/>
        <end position="481"/>
    </location>
</feature>
<reference evidence="8 9" key="1">
    <citation type="submission" date="2010-12" db="EMBL/GenBank/DDBJ databases">
        <authorList>
            <person name="Muzny D."/>
            <person name="Qin X."/>
            <person name="Deng J."/>
            <person name="Jiang H."/>
            <person name="Liu Y."/>
            <person name="Qu J."/>
            <person name="Song X.-Z."/>
            <person name="Zhang L."/>
            <person name="Thornton R."/>
            <person name="Coyle M."/>
            <person name="Francisco L."/>
            <person name="Jackson L."/>
            <person name="Javaid M."/>
            <person name="Korchina V."/>
            <person name="Kovar C."/>
            <person name="Mata R."/>
            <person name="Mathew T."/>
            <person name="Ngo R."/>
            <person name="Nguyen L."/>
            <person name="Nguyen N."/>
            <person name="Okwuonu G."/>
            <person name="Ongeri F."/>
            <person name="Pham C."/>
            <person name="Simmons D."/>
            <person name="Wilczek-Boney K."/>
            <person name="Hale W."/>
            <person name="Jakkamsetti A."/>
            <person name="Pham P."/>
            <person name="Ruth R."/>
            <person name="San Lucas F."/>
            <person name="Warren J."/>
            <person name="Zhang J."/>
            <person name="Zhao Z."/>
            <person name="Zhou C."/>
            <person name="Zhu D."/>
            <person name="Lee S."/>
            <person name="Bess C."/>
            <person name="Blankenburg K."/>
            <person name="Forbes L."/>
            <person name="Fu Q."/>
            <person name="Gubbala S."/>
            <person name="Hirani K."/>
            <person name="Jayaseelan J.C."/>
            <person name="Lara F."/>
            <person name="Munidasa M."/>
            <person name="Palculict T."/>
            <person name="Patil S."/>
            <person name="Pu L.-L."/>
            <person name="Saada N."/>
            <person name="Tang L."/>
            <person name="Weissenberger G."/>
            <person name="Zhu Y."/>
            <person name="Hemphill L."/>
            <person name="Shang Y."/>
            <person name="Youmans B."/>
            <person name="Ayvaz T."/>
            <person name="Ross M."/>
            <person name="Santibanez J."/>
            <person name="Aqrawi P."/>
            <person name="Gross S."/>
            <person name="Joshi V."/>
            <person name="Fowler G."/>
            <person name="Nazareth L."/>
            <person name="Reid J."/>
            <person name="Worley K."/>
            <person name="Petrosino J."/>
            <person name="Highlander S."/>
            <person name="Gibbs R."/>
        </authorList>
    </citation>
    <scope>NUCLEOTIDE SEQUENCE [LARGE SCALE GENOMIC DNA]</scope>
    <source>
        <strain evidence="8 9">DSM 3986</strain>
    </source>
</reference>